<dbReference type="CDD" id="cd05325">
    <property type="entry name" value="carb_red_sniffer_like_SDR_c"/>
    <property type="match status" value="1"/>
</dbReference>
<evidence type="ECO:0000313" key="3">
    <source>
        <dbReference type="EMBL" id="KAK4221665.1"/>
    </source>
</evidence>
<reference evidence="3" key="1">
    <citation type="journal article" date="2023" name="Mol. Phylogenet. Evol.">
        <title>Genome-scale phylogeny and comparative genomics of the fungal order Sordariales.</title>
        <authorList>
            <person name="Hensen N."/>
            <person name="Bonometti L."/>
            <person name="Westerberg I."/>
            <person name="Brannstrom I.O."/>
            <person name="Guillou S."/>
            <person name="Cros-Aarteil S."/>
            <person name="Calhoun S."/>
            <person name="Haridas S."/>
            <person name="Kuo A."/>
            <person name="Mondo S."/>
            <person name="Pangilinan J."/>
            <person name="Riley R."/>
            <person name="LaButti K."/>
            <person name="Andreopoulos B."/>
            <person name="Lipzen A."/>
            <person name="Chen C."/>
            <person name="Yan M."/>
            <person name="Daum C."/>
            <person name="Ng V."/>
            <person name="Clum A."/>
            <person name="Steindorff A."/>
            <person name="Ohm R.A."/>
            <person name="Martin F."/>
            <person name="Silar P."/>
            <person name="Natvig D.O."/>
            <person name="Lalanne C."/>
            <person name="Gautier V."/>
            <person name="Ament-Velasquez S.L."/>
            <person name="Kruys A."/>
            <person name="Hutchinson M.I."/>
            <person name="Powell A.J."/>
            <person name="Barry K."/>
            <person name="Miller A.N."/>
            <person name="Grigoriev I.V."/>
            <person name="Debuchy R."/>
            <person name="Gladieux P."/>
            <person name="Hiltunen Thoren M."/>
            <person name="Johannesson H."/>
        </authorList>
    </citation>
    <scope>NUCLEOTIDE SEQUENCE</scope>
    <source>
        <strain evidence="3">CBS 990.96</strain>
    </source>
</reference>
<dbReference type="SUPFAM" id="SSF51735">
    <property type="entry name" value="NAD(P)-binding Rossmann-fold domains"/>
    <property type="match status" value="1"/>
</dbReference>
<dbReference type="InterPro" id="IPR036291">
    <property type="entry name" value="NAD(P)-bd_dom_sf"/>
</dbReference>
<dbReference type="PRINTS" id="PR00081">
    <property type="entry name" value="GDHRDH"/>
</dbReference>
<evidence type="ECO:0000256" key="2">
    <source>
        <dbReference type="SAM" id="SignalP"/>
    </source>
</evidence>
<protein>
    <submittedName>
        <fullName evidence="3">Uncharacterized protein</fullName>
    </submittedName>
</protein>
<dbReference type="AlphaFoldDB" id="A0AAN7BGJ7"/>
<gene>
    <name evidence="3" type="ORF">QBC38DRAFT_491603</name>
</gene>
<dbReference type="PANTHER" id="PTHR45458">
    <property type="entry name" value="SHORT-CHAIN DEHYDROGENASE/REDUCTASE SDR"/>
    <property type="match status" value="1"/>
</dbReference>
<dbReference type="EMBL" id="MU865525">
    <property type="protein sequence ID" value="KAK4221665.1"/>
    <property type="molecule type" value="Genomic_DNA"/>
</dbReference>
<comment type="similarity">
    <text evidence="1">Belongs to the short-chain dehydrogenases/reductases (SDR) family.</text>
</comment>
<dbReference type="Proteomes" id="UP001301958">
    <property type="component" value="Unassembled WGS sequence"/>
</dbReference>
<keyword evidence="4" id="KW-1185">Reference proteome</keyword>
<dbReference type="Pfam" id="PF00106">
    <property type="entry name" value="adh_short"/>
    <property type="match status" value="1"/>
</dbReference>
<dbReference type="GO" id="GO:0016616">
    <property type="term" value="F:oxidoreductase activity, acting on the CH-OH group of donors, NAD or NADP as acceptor"/>
    <property type="evidence" value="ECO:0007669"/>
    <property type="project" value="TreeGrafter"/>
</dbReference>
<dbReference type="InterPro" id="IPR002347">
    <property type="entry name" value="SDR_fam"/>
</dbReference>
<evidence type="ECO:0000256" key="1">
    <source>
        <dbReference type="RuleBase" id="RU000363"/>
    </source>
</evidence>
<dbReference type="PANTHER" id="PTHR45458:SF1">
    <property type="entry name" value="SHORT CHAIN DEHYDROGENASE"/>
    <property type="match status" value="1"/>
</dbReference>
<sequence length="268" mass="29388">MKSRPISSRLALIFSFLSFPTRLLHTHHSIPPNAPPHMSRTVLLIGANRGIGLNLARALSAQNWNVVASVRPQTKAANDPSVHEIESIASTILEIDVSDEQTVINAAKRFGDGPLDMLINVAGVGPEPDHWHEHTAEILKEKLSINTIGPFLTTKHFHPQLKKAGGTVVNISSNLGSITMCNGEDLGYRISKAALNMLTVSLAQEFQENGDKIPVIALNPGYVATRLTNFRFRDNMDECITGIVKVIQNVGMEQTGTFVDWRGETLPW</sequence>
<organism evidence="3 4">
    <name type="scientific">Podospora fimiseda</name>
    <dbReference type="NCBI Taxonomy" id="252190"/>
    <lineage>
        <taxon>Eukaryota</taxon>
        <taxon>Fungi</taxon>
        <taxon>Dikarya</taxon>
        <taxon>Ascomycota</taxon>
        <taxon>Pezizomycotina</taxon>
        <taxon>Sordariomycetes</taxon>
        <taxon>Sordariomycetidae</taxon>
        <taxon>Sordariales</taxon>
        <taxon>Podosporaceae</taxon>
        <taxon>Podospora</taxon>
    </lineage>
</organism>
<feature type="chain" id="PRO_5042949682" evidence="2">
    <location>
        <begin position="27"/>
        <end position="268"/>
    </location>
</feature>
<accession>A0AAN7BGJ7</accession>
<comment type="caution">
    <text evidence="3">The sequence shown here is derived from an EMBL/GenBank/DDBJ whole genome shotgun (WGS) entry which is preliminary data.</text>
</comment>
<keyword evidence="2" id="KW-0732">Signal</keyword>
<dbReference type="PRINTS" id="PR00080">
    <property type="entry name" value="SDRFAMILY"/>
</dbReference>
<evidence type="ECO:0000313" key="4">
    <source>
        <dbReference type="Proteomes" id="UP001301958"/>
    </source>
</evidence>
<name>A0AAN7BGJ7_9PEZI</name>
<dbReference type="Gene3D" id="3.40.50.720">
    <property type="entry name" value="NAD(P)-binding Rossmann-like Domain"/>
    <property type="match status" value="1"/>
</dbReference>
<feature type="signal peptide" evidence="2">
    <location>
        <begin position="1"/>
        <end position="26"/>
    </location>
</feature>
<proteinExistence type="inferred from homology"/>
<reference evidence="3" key="2">
    <citation type="submission" date="2023-05" db="EMBL/GenBank/DDBJ databases">
        <authorList>
            <consortium name="Lawrence Berkeley National Laboratory"/>
            <person name="Steindorff A."/>
            <person name="Hensen N."/>
            <person name="Bonometti L."/>
            <person name="Westerberg I."/>
            <person name="Brannstrom I.O."/>
            <person name="Guillou S."/>
            <person name="Cros-Aarteil S."/>
            <person name="Calhoun S."/>
            <person name="Haridas S."/>
            <person name="Kuo A."/>
            <person name="Mondo S."/>
            <person name="Pangilinan J."/>
            <person name="Riley R."/>
            <person name="Labutti K."/>
            <person name="Andreopoulos B."/>
            <person name="Lipzen A."/>
            <person name="Chen C."/>
            <person name="Yanf M."/>
            <person name="Daum C."/>
            <person name="Ng V."/>
            <person name="Clum A."/>
            <person name="Ohm R."/>
            <person name="Martin F."/>
            <person name="Silar P."/>
            <person name="Natvig D."/>
            <person name="Lalanne C."/>
            <person name="Gautier V."/>
            <person name="Ament-Velasquez S.L."/>
            <person name="Kruys A."/>
            <person name="Hutchinson M.I."/>
            <person name="Powell A.J."/>
            <person name="Barry K."/>
            <person name="Miller A.N."/>
            <person name="Grigoriev I.V."/>
            <person name="Debuchy R."/>
            <person name="Gladieux P."/>
            <person name="Thoren M.H."/>
            <person name="Johannesson H."/>
        </authorList>
    </citation>
    <scope>NUCLEOTIDE SEQUENCE</scope>
    <source>
        <strain evidence="3">CBS 990.96</strain>
    </source>
</reference>
<dbReference type="InterPro" id="IPR052184">
    <property type="entry name" value="SDR_enzymes"/>
</dbReference>